<evidence type="ECO:0000313" key="2">
    <source>
        <dbReference type="Proteomes" id="UP001466331"/>
    </source>
</evidence>
<dbReference type="EMBL" id="JBCHKQ010000002">
    <property type="protein sequence ID" value="MEM5948201.1"/>
    <property type="molecule type" value="Genomic_DNA"/>
</dbReference>
<evidence type="ECO:0000313" key="1">
    <source>
        <dbReference type="EMBL" id="MEM5948201.1"/>
    </source>
</evidence>
<organism evidence="1 2">
    <name type="scientific">Rarispira pelagica</name>
    <dbReference type="NCBI Taxonomy" id="3141764"/>
    <lineage>
        <taxon>Bacteria</taxon>
        <taxon>Pseudomonadati</taxon>
        <taxon>Spirochaetota</taxon>
        <taxon>Spirochaetia</taxon>
        <taxon>Winmispirales</taxon>
        <taxon>Winmispiraceae</taxon>
        <taxon>Rarispira</taxon>
    </lineage>
</organism>
<dbReference type="SUPFAM" id="SSF53474">
    <property type="entry name" value="alpha/beta-Hydrolases"/>
    <property type="match status" value="1"/>
</dbReference>
<gene>
    <name evidence="1" type="ORF">WKV44_06570</name>
</gene>
<dbReference type="Gene3D" id="3.40.50.1820">
    <property type="entry name" value="alpha/beta hydrolase"/>
    <property type="match status" value="1"/>
</dbReference>
<accession>A0ABU9UC03</accession>
<dbReference type="InterPro" id="IPR029058">
    <property type="entry name" value="AB_hydrolase_fold"/>
</dbReference>
<comment type="caution">
    <text evidence="1">The sequence shown here is derived from an EMBL/GenBank/DDBJ whole genome shotgun (WGS) entry which is preliminary data.</text>
</comment>
<dbReference type="Pfam" id="PF04301">
    <property type="entry name" value="BioG"/>
    <property type="match status" value="1"/>
</dbReference>
<keyword evidence="2" id="KW-1185">Reference proteome</keyword>
<sequence>MKAEINIKDKTLPYCAVFLGWSADPTITKHIAAGNINTIFVYDYSDDNSDNVIELFNKIEGKLIVAAWSMGVWAYSCYIRQFLTYKPYKEIALMGTPYGIDKQYGISPETFKATVKHFSKENYTLFLKRAEIPNTPSRSMENIRKELNFLWERKDIKPDIKTISFDFAVCGKHDKIFPPAAQRIFWESMSVRYIETDGGHYPFYNLKKWEHLDYENFISV</sequence>
<reference evidence="1 2" key="1">
    <citation type="submission" date="2024-03" db="EMBL/GenBank/DDBJ databases">
        <title>Ignisphaera cupida sp. nov., a hyperthermophilic hydrolytic archaeon from a hot spring of Kamchatka, and proposal of Ignisphaeraceae fam. nov.</title>
        <authorList>
            <person name="Podosokorskaya O.A."/>
            <person name="Elcheninov A.G."/>
            <person name="Maltseva A.I."/>
            <person name="Zayulina K.S."/>
            <person name="Novikov A."/>
            <person name="Merkel A.Y."/>
        </authorList>
    </citation>
    <scope>NUCLEOTIDE SEQUENCE [LARGE SCALE GENOMIC DNA]</scope>
    <source>
        <strain evidence="1 2">38H-sp</strain>
    </source>
</reference>
<dbReference type="RefSeq" id="WP_420069647.1">
    <property type="nucleotide sequence ID" value="NZ_JBCHKQ010000002.1"/>
</dbReference>
<proteinExistence type="predicted"/>
<protein>
    <submittedName>
        <fullName evidence="1">Pimeloyl-ACP methyl esterase BioG family protein</fullName>
    </submittedName>
</protein>
<name>A0ABU9UC03_9SPIR</name>
<dbReference type="Proteomes" id="UP001466331">
    <property type="component" value="Unassembled WGS sequence"/>
</dbReference>
<dbReference type="InterPro" id="IPR007398">
    <property type="entry name" value="BioG"/>
</dbReference>